<dbReference type="EMBL" id="UINC01049783">
    <property type="protein sequence ID" value="SVB61973.1"/>
    <property type="molecule type" value="Genomic_DNA"/>
</dbReference>
<feature type="region of interest" description="Disordered" evidence="1">
    <location>
        <begin position="1"/>
        <end position="22"/>
    </location>
</feature>
<accession>A0A382FIE3</accession>
<feature type="compositionally biased region" description="Basic and acidic residues" evidence="1">
    <location>
        <begin position="67"/>
        <end position="76"/>
    </location>
</feature>
<evidence type="ECO:0000256" key="2">
    <source>
        <dbReference type="SAM" id="Phobius"/>
    </source>
</evidence>
<gene>
    <name evidence="3" type="ORF">METZ01_LOCUS214827</name>
</gene>
<dbReference type="Pfam" id="PF02810">
    <property type="entry name" value="SEC-C"/>
    <property type="match status" value="1"/>
</dbReference>
<feature type="compositionally biased region" description="Basic and acidic residues" evidence="1">
    <location>
        <begin position="104"/>
        <end position="114"/>
    </location>
</feature>
<feature type="compositionally biased region" description="Polar residues" evidence="1">
    <location>
        <begin position="78"/>
        <end position="88"/>
    </location>
</feature>
<evidence type="ECO:0008006" key="4">
    <source>
        <dbReference type="Google" id="ProtNLM"/>
    </source>
</evidence>
<evidence type="ECO:0000256" key="1">
    <source>
        <dbReference type="SAM" id="MobiDB-lite"/>
    </source>
</evidence>
<keyword evidence="2" id="KW-0812">Transmembrane</keyword>
<feature type="transmembrane region" description="Helical" evidence="2">
    <location>
        <begin position="33"/>
        <end position="51"/>
    </location>
</feature>
<dbReference type="SUPFAM" id="SSF103642">
    <property type="entry name" value="Sec-C motif"/>
    <property type="match status" value="1"/>
</dbReference>
<protein>
    <recommendedName>
        <fullName evidence="4">SEC-C motif-containing protein</fullName>
    </recommendedName>
</protein>
<keyword evidence="2" id="KW-0472">Membrane</keyword>
<keyword evidence="2" id="KW-1133">Transmembrane helix</keyword>
<organism evidence="3">
    <name type="scientific">marine metagenome</name>
    <dbReference type="NCBI Taxonomy" id="408172"/>
    <lineage>
        <taxon>unclassified sequences</taxon>
        <taxon>metagenomes</taxon>
        <taxon>ecological metagenomes</taxon>
    </lineage>
</organism>
<sequence>MKVKRNDPCHCGSEKKFKDCHGKAGQSEPWKKMLIYGAIILVLIWFIMDLLSTDKSALSSTPPGKVWSEEHGHYHDINPSTSVPQRQLNIPRPEGPAPEGKVWSSEHGHWHDVK</sequence>
<proteinExistence type="predicted"/>
<reference evidence="3" key="1">
    <citation type="submission" date="2018-05" db="EMBL/GenBank/DDBJ databases">
        <authorList>
            <person name="Lanie J.A."/>
            <person name="Ng W.-L."/>
            <person name="Kazmierczak K.M."/>
            <person name="Andrzejewski T.M."/>
            <person name="Davidsen T.M."/>
            <person name="Wayne K.J."/>
            <person name="Tettelin H."/>
            <person name="Glass J.I."/>
            <person name="Rusch D."/>
            <person name="Podicherti R."/>
            <person name="Tsui H.-C.T."/>
            <person name="Winkler M.E."/>
        </authorList>
    </citation>
    <scope>NUCLEOTIDE SEQUENCE</scope>
</reference>
<dbReference type="InterPro" id="IPR004027">
    <property type="entry name" value="SEC_C_motif"/>
</dbReference>
<name>A0A382FIE3_9ZZZZ</name>
<feature type="region of interest" description="Disordered" evidence="1">
    <location>
        <begin position="56"/>
        <end position="114"/>
    </location>
</feature>
<dbReference type="AlphaFoldDB" id="A0A382FIE3"/>
<dbReference type="Gene3D" id="3.10.450.50">
    <property type="match status" value="1"/>
</dbReference>
<evidence type="ECO:0000313" key="3">
    <source>
        <dbReference type="EMBL" id="SVB61973.1"/>
    </source>
</evidence>